<dbReference type="Pfam" id="PF02588">
    <property type="entry name" value="YitT_membrane"/>
    <property type="match status" value="1"/>
</dbReference>
<reference evidence="8 9" key="1">
    <citation type="submission" date="2017-09" db="EMBL/GenBank/DDBJ databases">
        <title>Genomics of the genus Arcobacter.</title>
        <authorList>
            <person name="Perez-Cataluna A."/>
            <person name="Figueras M.J."/>
            <person name="Salas-Masso N."/>
        </authorList>
    </citation>
    <scope>NUCLEOTIDE SEQUENCE [LARGE SCALE GENOMIC DNA]</scope>
    <source>
        <strain evidence="8 9">DSM 18005</strain>
    </source>
</reference>
<dbReference type="PANTHER" id="PTHR33545:SF5">
    <property type="entry name" value="UPF0750 MEMBRANE PROTEIN YITT"/>
    <property type="match status" value="1"/>
</dbReference>
<keyword evidence="3 6" id="KW-0812">Transmembrane</keyword>
<evidence type="ECO:0000256" key="3">
    <source>
        <dbReference type="ARBA" id="ARBA00022692"/>
    </source>
</evidence>
<dbReference type="OrthoDB" id="265478at2"/>
<comment type="caution">
    <text evidence="8">The sequence shown here is derived from an EMBL/GenBank/DDBJ whole genome shotgun (WGS) entry which is preliminary data.</text>
</comment>
<gene>
    <name evidence="8" type="ORF">CP960_04220</name>
</gene>
<name>A0A2N1J4K4_9BACT</name>
<dbReference type="InterPro" id="IPR015867">
    <property type="entry name" value="N-reg_PII/ATP_PRibTrfase_C"/>
</dbReference>
<evidence type="ECO:0000256" key="4">
    <source>
        <dbReference type="ARBA" id="ARBA00022989"/>
    </source>
</evidence>
<dbReference type="Proteomes" id="UP000233248">
    <property type="component" value="Unassembled WGS sequence"/>
</dbReference>
<evidence type="ECO:0000313" key="8">
    <source>
        <dbReference type="EMBL" id="PKI81487.1"/>
    </source>
</evidence>
<organism evidence="8 9">
    <name type="scientific">Malaciobacter halophilus</name>
    <dbReference type="NCBI Taxonomy" id="197482"/>
    <lineage>
        <taxon>Bacteria</taxon>
        <taxon>Pseudomonadati</taxon>
        <taxon>Campylobacterota</taxon>
        <taxon>Epsilonproteobacteria</taxon>
        <taxon>Campylobacterales</taxon>
        <taxon>Arcobacteraceae</taxon>
        <taxon>Malaciobacter</taxon>
    </lineage>
</organism>
<evidence type="ECO:0000313" key="9">
    <source>
        <dbReference type="Proteomes" id="UP000233248"/>
    </source>
</evidence>
<dbReference type="InterPro" id="IPR019264">
    <property type="entry name" value="DUF2179"/>
</dbReference>
<feature type="transmembrane region" description="Helical" evidence="6">
    <location>
        <begin position="79"/>
        <end position="100"/>
    </location>
</feature>
<proteinExistence type="predicted"/>
<keyword evidence="2" id="KW-1003">Cell membrane</keyword>
<dbReference type="EMBL" id="NXIF01000015">
    <property type="protein sequence ID" value="PKI81487.1"/>
    <property type="molecule type" value="Genomic_DNA"/>
</dbReference>
<dbReference type="Gene3D" id="3.30.70.120">
    <property type="match status" value="1"/>
</dbReference>
<dbReference type="CDD" id="cd16380">
    <property type="entry name" value="YitT_C"/>
    <property type="match status" value="1"/>
</dbReference>
<dbReference type="RefSeq" id="WP_101184047.1">
    <property type="nucleotide sequence ID" value="NZ_CP031218.1"/>
</dbReference>
<comment type="subcellular location">
    <subcellularLocation>
        <location evidence="1">Cell membrane</location>
        <topology evidence="1">Multi-pass membrane protein</topology>
    </subcellularLocation>
</comment>
<dbReference type="Pfam" id="PF10035">
    <property type="entry name" value="DUF2179"/>
    <property type="match status" value="1"/>
</dbReference>
<evidence type="ECO:0000256" key="2">
    <source>
        <dbReference type="ARBA" id="ARBA00022475"/>
    </source>
</evidence>
<feature type="transmembrane region" description="Helical" evidence="6">
    <location>
        <begin position="178"/>
        <end position="196"/>
    </location>
</feature>
<dbReference type="GO" id="GO:0005886">
    <property type="term" value="C:plasma membrane"/>
    <property type="evidence" value="ECO:0007669"/>
    <property type="project" value="UniProtKB-SubCell"/>
</dbReference>
<evidence type="ECO:0000256" key="6">
    <source>
        <dbReference type="SAM" id="Phobius"/>
    </source>
</evidence>
<sequence>MDIFYLKGELKNYFFILFGSIILALGVVWFFIPNEIITGGTAGLALLLHYVSSYSVGFWMVAVNLPLLIFGIKFLGKAFAIKTIFTIILISVLIDIFSQVFKLQAIVYDTILASIFGGILIGIGLAFVIRANSSAGGSTIVARVVSLKTEIKPGQVIFIIDFFIILSSLFVFDDTAKVLWSVVSIYITAITIDKILTGNLNKKVVHLVTNEVEKMSDLIKEQIGPYGTIISGTGLYNEDKKMILIVIEVTKLQLLRQLVQDIDPEAFLIISEANEMLGRGH</sequence>
<evidence type="ECO:0000256" key="5">
    <source>
        <dbReference type="ARBA" id="ARBA00023136"/>
    </source>
</evidence>
<evidence type="ECO:0000259" key="7">
    <source>
        <dbReference type="Pfam" id="PF10035"/>
    </source>
</evidence>
<dbReference type="PIRSF" id="PIRSF006483">
    <property type="entry name" value="Membrane_protein_YitT"/>
    <property type="match status" value="1"/>
</dbReference>
<evidence type="ECO:0000256" key="1">
    <source>
        <dbReference type="ARBA" id="ARBA00004651"/>
    </source>
</evidence>
<feature type="transmembrane region" description="Helical" evidence="6">
    <location>
        <begin position="156"/>
        <end position="172"/>
    </location>
</feature>
<keyword evidence="9" id="KW-1185">Reference proteome</keyword>
<accession>A0A2N1J4K4</accession>
<dbReference type="AlphaFoldDB" id="A0A2N1J4K4"/>
<feature type="transmembrane region" description="Helical" evidence="6">
    <location>
        <begin position="12"/>
        <end position="32"/>
    </location>
</feature>
<dbReference type="PANTHER" id="PTHR33545">
    <property type="entry name" value="UPF0750 MEMBRANE PROTEIN YITT-RELATED"/>
    <property type="match status" value="1"/>
</dbReference>
<protein>
    <submittedName>
        <fullName evidence="8">Membrane protein</fullName>
    </submittedName>
</protein>
<dbReference type="KEGG" id="ahs:AHALO_1055"/>
<feature type="transmembrane region" description="Helical" evidence="6">
    <location>
        <begin position="52"/>
        <end position="72"/>
    </location>
</feature>
<keyword evidence="4 6" id="KW-1133">Transmembrane helix</keyword>
<dbReference type="InterPro" id="IPR051461">
    <property type="entry name" value="UPF0750_membrane"/>
</dbReference>
<feature type="transmembrane region" description="Helical" evidence="6">
    <location>
        <begin position="106"/>
        <end position="129"/>
    </location>
</feature>
<feature type="domain" description="DUF2179" evidence="7">
    <location>
        <begin position="228"/>
        <end position="278"/>
    </location>
</feature>
<dbReference type="InterPro" id="IPR003740">
    <property type="entry name" value="YitT"/>
</dbReference>
<keyword evidence="5 6" id="KW-0472">Membrane</keyword>